<protein>
    <recommendedName>
        <fullName evidence="3">Saposin B-type domain-containing protein</fullName>
    </recommendedName>
</protein>
<dbReference type="EMBL" id="AZBU02000001">
    <property type="protein sequence ID" value="TMS37507.1"/>
    <property type="molecule type" value="Genomic_DNA"/>
</dbReference>
<dbReference type="Proteomes" id="UP000298663">
    <property type="component" value="Chromosome X"/>
</dbReference>
<evidence type="ECO:0000313" key="4">
    <source>
        <dbReference type="EMBL" id="TMS37507.1"/>
    </source>
</evidence>
<keyword evidence="5" id="KW-1185">Reference proteome</keyword>
<dbReference type="InterPro" id="IPR008139">
    <property type="entry name" value="SaposinB_dom"/>
</dbReference>
<reference evidence="4 5" key="1">
    <citation type="journal article" date="2015" name="Genome Biol.">
        <title>Comparative genomics of Steinernema reveals deeply conserved gene regulatory networks.</title>
        <authorList>
            <person name="Dillman A.R."/>
            <person name="Macchietto M."/>
            <person name="Porter C.F."/>
            <person name="Rogers A."/>
            <person name="Williams B."/>
            <person name="Antoshechkin I."/>
            <person name="Lee M.M."/>
            <person name="Goodwin Z."/>
            <person name="Lu X."/>
            <person name="Lewis E.E."/>
            <person name="Goodrich-Blair H."/>
            <person name="Stock S.P."/>
            <person name="Adams B.J."/>
            <person name="Sternberg P.W."/>
            <person name="Mortazavi A."/>
        </authorList>
    </citation>
    <scope>NUCLEOTIDE SEQUENCE [LARGE SCALE GENOMIC DNA]</scope>
    <source>
        <strain evidence="4 5">ALL</strain>
    </source>
</reference>
<evidence type="ECO:0000256" key="1">
    <source>
        <dbReference type="ARBA" id="ARBA00023157"/>
    </source>
</evidence>
<feature type="chain" id="PRO_5020367849" description="Saposin B-type domain-containing protein" evidence="2">
    <location>
        <begin position="23"/>
        <end position="117"/>
    </location>
</feature>
<dbReference type="OrthoDB" id="5856919at2759"/>
<keyword evidence="2" id="KW-0732">Signal</keyword>
<evidence type="ECO:0000259" key="3">
    <source>
        <dbReference type="PROSITE" id="PS50015"/>
    </source>
</evidence>
<keyword evidence="1" id="KW-1015">Disulfide bond</keyword>
<name>A0A4U8UZC6_STECR</name>
<sequence>MTARFKEYVFVALVLASLAINALTPDEECEMCQNTLQTVYGHFSAKVPSKRVVMRQLEHQCKRQPTYKRRCLLLMRPNLEMIFGEMKNPGFKPIWCCERMKECSKNQSPIVDAPSAD</sequence>
<evidence type="ECO:0000256" key="2">
    <source>
        <dbReference type="SAM" id="SignalP"/>
    </source>
</evidence>
<dbReference type="Gene3D" id="1.10.225.10">
    <property type="entry name" value="Saposin-like"/>
    <property type="match status" value="1"/>
</dbReference>
<dbReference type="PROSITE" id="PS50015">
    <property type="entry name" value="SAP_B"/>
    <property type="match status" value="1"/>
</dbReference>
<comment type="caution">
    <text evidence="4">The sequence shown here is derived from an EMBL/GenBank/DDBJ whole genome shotgun (WGS) entry which is preliminary data.</text>
</comment>
<dbReference type="AlphaFoldDB" id="A0A4U8UZC6"/>
<evidence type="ECO:0000313" key="5">
    <source>
        <dbReference type="Proteomes" id="UP000298663"/>
    </source>
</evidence>
<accession>A0A4U8UZC6</accession>
<gene>
    <name evidence="4" type="ORF">L596_004423</name>
</gene>
<dbReference type="SUPFAM" id="SSF47862">
    <property type="entry name" value="Saposin"/>
    <property type="match status" value="1"/>
</dbReference>
<dbReference type="InterPro" id="IPR011001">
    <property type="entry name" value="Saposin-like"/>
</dbReference>
<dbReference type="EMBL" id="CM016762">
    <property type="protein sequence ID" value="TMS37507.1"/>
    <property type="molecule type" value="Genomic_DNA"/>
</dbReference>
<reference evidence="4 5" key="2">
    <citation type="journal article" date="2019" name="G3 (Bethesda)">
        <title>Hybrid Assembly of the Genome of the Entomopathogenic Nematode Steinernema carpocapsae Identifies the X-Chromosome.</title>
        <authorList>
            <person name="Serra L."/>
            <person name="Macchietto M."/>
            <person name="Macias-Munoz A."/>
            <person name="McGill C.J."/>
            <person name="Rodriguez I.M."/>
            <person name="Rodriguez B."/>
            <person name="Murad R."/>
            <person name="Mortazavi A."/>
        </authorList>
    </citation>
    <scope>NUCLEOTIDE SEQUENCE [LARGE SCALE GENOMIC DNA]</scope>
    <source>
        <strain evidence="4 5">ALL</strain>
    </source>
</reference>
<feature type="signal peptide" evidence="2">
    <location>
        <begin position="1"/>
        <end position="22"/>
    </location>
</feature>
<feature type="domain" description="Saposin B-type" evidence="3">
    <location>
        <begin position="25"/>
        <end position="107"/>
    </location>
</feature>
<organism evidence="4 5">
    <name type="scientific">Steinernema carpocapsae</name>
    <name type="common">Entomopathogenic nematode</name>
    <dbReference type="NCBI Taxonomy" id="34508"/>
    <lineage>
        <taxon>Eukaryota</taxon>
        <taxon>Metazoa</taxon>
        <taxon>Ecdysozoa</taxon>
        <taxon>Nematoda</taxon>
        <taxon>Chromadorea</taxon>
        <taxon>Rhabditida</taxon>
        <taxon>Tylenchina</taxon>
        <taxon>Panagrolaimomorpha</taxon>
        <taxon>Strongyloidoidea</taxon>
        <taxon>Steinernematidae</taxon>
        <taxon>Steinernema</taxon>
    </lineage>
</organism>
<proteinExistence type="predicted"/>